<keyword evidence="1" id="KW-0472">Membrane</keyword>
<feature type="transmembrane region" description="Helical" evidence="1">
    <location>
        <begin position="64"/>
        <end position="81"/>
    </location>
</feature>
<gene>
    <name evidence="2" type="ORF">FB382_002590</name>
</gene>
<protein>
    <submittedName>
        <fullName evidence="2">Fumarate reductase subunit D</fullName>
    </submittedName>
</protein>
<proteinExistence type="predicted"/>
<evidence type="ECO:0000313" key="3">
    <source>
        <dbReference type="Proteomes" id="UP000580910"/>
    </source>
</evidence>
<sequence length="119" mass="12525">MVILGWSVLALLFVDEVLAVVAAGVWGQHAAGWWLAVLAPVVTMLVWFLFASPKAEHSGPVVRPVTKVLVFTLAALGLWVAGHHSLAVAFLAFSVVVNAVALAPSIQALLPDAEPPLSR</sequence>
<dbReference type="Proteomes" id="UP000580910">
    <property type="component" value="Unassembled WGS sequence"/>
</dbReference>
<feature type="transmembrane region" description="Helical" evidence="1">
    <location>
        <begin position="32"/>
        <end position="52"/>
    </location>
</feature>
<reference evidence="2 3" key="1">
    <citation type="submission" date="2020-07" db="EMBL/GenBank/DDBJ databases">
        <title>Sequencing the genomes of 1000 actinobacteria strains.</title>
        <authorList>
            <person name="Klenk H.-P."/>
        </authorList>
    </citation>
    <scope>NUCLEOTIDE SEQUENCE [LARGE SCALE GENOMIC DNA]</scope>
    <source>
        <strain evidence="2 3">DSM 21349</strain>
    </source>
</reference>
<evidence type="ECO:0000256" key="1">
    <source>
        <dbReference type="SAM" id="Phobius"/>
    </source>
</evidence>
<dbReference type="Pfam" id="PF10823">
    <property type="entry name" value="DUF2568"/>
    <property type="match status" value="1"/>
</dbReference>
<keyword evidence="3" id="KW-1185">Reference proteome</keyword>
<accession>A0A7W3PAA5</accession>
<dbReference type="RefSeq" id="WP_182539739.1">
    <property type="nucleotide sequence ID" value="NZ_JACGXA010000001.1"/>
</dbReference>
<evidence type="ECO:0000313" key="2">
    <source>
        <dbReference type="EMBL" id="MBA8804299.1"/>
    </source>
</evidence>
<organism evidence="2 3">
    <name type="scientific">Nocardioides ginsengisegetis</name>
    <dbReference type="NCBI Taxonomy" id="661491"/>
    <lineage>
        <taxon>Bacteria</taxon>
        <taxon>Bacillati</taxon>
        <taxon>Actinomycetota</taxon>
        <taxon>Actinomycetes</taxon>
        <taxon>Propionibacteriales</taxon>
        <taxon>Nocardioidaceae</taxon>
        <taxon>Nocardioides</taxon>
    </lineage>
</organism>
<feature type="transmembrane region" description="Helical" evidence="1">
    <location>
        <begin position="87"/>
        <end position="110"/>
    </location>
</feature>
<dbReference type="InterPro" id="IPR021214">
    <property type="entry name" value="DUF2568"/>
</dbReference>
<dbReference type="EMBL" id="JACGXA010000001">
    <property type="protein sequence ID" value="MBA8804299.1"/>
    <property type="molecule type" value="Genomic_DNA"/>
</dbReference>
<keyword evidence="1" id="KW-0812">Transmembrane</keyword>
<comment type="caution">
    <text evidence="2">The sequence shown here is derived from an EMBL/GenBank/DDBJ whole genome shotgun (WGS) entry which is preliminary data.</text>
</comment>
<dbReference type="AlphaFoldDB" id="A0A7W3PAA5"/>
<keyword evidence="1" id="KW-1133">Transmembrane helix</keyword>
<name>A0A7W3PAA5_9ACTN</name>